<evidence type="ECO:0000256" key="3">
    <source>
        <dbReference type="ARBA" id="ARBA00022692"/>
    </source>
</evidence>
<sequence length="390" mass="42352">MIRQALAALLANKVRSLLTMLGVVIGIFSVITLVTIGEGAKLYVTDQIQSIGAGYNSFIVAAGRDATTPPNPKFLYSDIAYLKSRIPEIDDIVPFTPGSGDVYYGKKKYESPVILGTTANIVRLMDRGVKDGRFFTEAEVEGRKKVAVLGPKVARELFGEMSPLGEKIKIRGNKYLIVGVSQSLGSIGPVDMDSRVVVPVTSAQNMMGTNYIMRMNIFPKDVKKMEETQEKVRLALIKRLHDDDFRFVTQKGLLDIVTNILTALTGFVSGIAAISLLVGGVGIMNIMLVAVNERVREIGIRKAIGAKKKDIILQFLIESMLISLIGGMLGIFFGLLGAFLIMWFIKGTLVIAVWAVVLATSVSAAVGIFFGVYPAIRAASLDPVIALRYE</sequence>
<protein>
    <recommendedName>
        <fullName evidence="12">ABC transporter permease</fullName>
    </recommendedName>
</protein>
<evidence type="ECO:0000256" key="2">
    <source>
        <dbReference type="ARBA" id="ARBA00022475"/>
    </source>
</evidence>
<dbReference type="PANTHER" id="PTHR30572:SF4">
    <property type="entry name" value="ABC TRANSPORTER PERMEASE YTRF"/>
    <property type="match status" value="1"/>
</dbReference>
<comment type="caution">
    <text evidence="10">The sequence shown here is derived from an EMBL/GenBank/DDBJ whole genome shotgun (WGS) entry which is preliminary data.</text>
</comment>
<evidence type="ECO:0000256" key="6">
    <source>
        <dbReference type="ARBA" id="ARBA00038076"/>
    </source>
</evidence>
<evidence type="ECO:0000313" key="10">
    <source>
        <dbReference type="EMBL" id="OGC40781.1"/>
    </source>
</evidence>
<evidence type="ECO:0000256" key="1">
    <source>
        <dbReference type="ARBA" id="ARBA00004651"/>
    </source>
</evidence>
<evidence type="ECO:0000256" key="7">
    <source>
        <dbReference type="SAM" id="Phobius"/>
    </source>
</evidence>
<keyword evidence="3 7" id="KW-0812">Transmembrane</keyword>
<evidence type="ECO:0000259" key="9">
    <source>
        <dbReference type="Pfam" id="PF12704"/>
    </source>
</evidence>
<dbReference type="GO" id="GO:0005886">
    <property type="term" value="C:plasma membrane"/>
    <property type="evidence" value="ECO:0007669"/>
    <property type="project" value="UniProtKB-SubCell"/>
</dbReference>
<feature type="transmembrane region" description="Helical" evidence="7">
    <location>
        <begin position="351"/>
        <end position="373"/>
    </location>
</feature>
<feature type="domain" description="MacB-like periplasmic core" evidence="9">
    <location>
        <begin position="16"/>
        <end position="233"/>
    </location>
</feature>
<dbReference type="PANTHER" id="PTHR30572">
    <property type="entry name" value="MEMBRANE COMPONENT OF TRANSPORTER-RELATED"/>
    <property type="match status" value="1"/>
</dbReference>
<comment type="subcellular location">
    <subcellularLocation>
        <location evidence="1">Cell membrane</location>
        <topology evidence="1">Multi-pass membrane protein</topology>
    </subcellularLocation>
</comment>
<evidence type="ECO:0000259" key="8">
    <source>
        <dbReference type="Pfam" id="PF02687"/>
    </source>
</evidence>
<evidence type="ECO:0000313" key="11">
    <source>
        <dbReference type="Proteomes" id="UP000179242"/>
    </source>
</evidence>
<feature type="domain" description="ABC3 transporter permease C-terminal" evidence="8">
    <location>
        <begin position="271"/>
        <end position="383"/>
    </location>
</feature>
<dbReference type="Pfam" id="PF12704">
    <property type="entry name" value="MacB_PCD"/>
    <property type="match status" value="1"/>
</dbReference>
<keyword evidence="5 7" id="KW-0472">Membrane</keyword>
<accession>A0A1F4U791</accession>
<evidence type="ECO:0008006" key="12">
    <source>
        <dbReference type="Google" id="ProtNLM"/>
    </source>
</evidence>
<feature type="transmembrane region" description="Helical" evidence="7">
    <location>
        <begin position="312"/>
        <end position="345"/>
    </location>
</feature>
<feature type="transmembrane region" description="Helical" evidence="7">
    <location>
        <begin position="267"/>
        <end position="291"/>
    </location>
</feature>
<evidence type="ECO:0000256" key="4">
    <source>
        <dbReference type="ARBA" id="ARBA00022989"/>
    </source>
</evidence>
<dbReference type="InterPro" id="IPR025857">
    <property type="entry name" value="MacB_PCD"/>
</dbReference>
<evidence type="ECO:0000256" key="5">
    <source>
        <dbReference type="ARBA" id="ARBA00023136"/>
    </source>
</evidence>
<proteinExistence type="inferred from homology"/>
<dbReference type="Proteomes" id="UP000179242">
    <property type="component" value="Unassembled WGS sequence"/>
</dbReference>
<comment type="similarity">
    <text evidence="6">Belongs to the ABC-4 integral membrane protein family.</text>
</comment>
<dbReference type="EMBL" id="MEUJ01000002">
    <property type="protein sequence ID" value="OGC40781.1"/>
    <property type="molecule type" value="Genomic_DNA"/>
</dbReference>
<gene>
    <name evidence="10" type="ORF">A2438_00580</name>
</gene>
<organism evidence="10 11">
    <name type="scientific">candidate division WOR-1 bacterium RIFOXYC2_FULL_46_14</name>
    <dbReference type="NCBI Taxonomy" id="1802587"/>
    <lineage>
        <taxon>Bacteria</taxon>
        <taxon>Bacillati</taxon>
        <taxon>Saganbacteria</taxon>
    </lineage>
</organism>
<dbReference type="Pfam" id="PF02687">
    <property type="entry name" value="FtsX"/>
    <property type="match status" value="1"/>
</dbReference>
<dbReference type="GO" id="GO:0022857">
    <property type="term" value="F:transmembrane transporter activity"/>
    <property type="evidence" value="ECO:0007669"/>
    <property type="project" value="TreeGrafter"/>
</dbReference>
<reference evidence="10 11" key="1">
    <citation type="journal article" date="2016" name="Nat. Commun.">
        <title>Thousands of microbial genomes shed light on interconnected biogeochemical processes in an aquifer system.</title>
        <authorList>
            <person name="Anantharaman K."/>
            <person name="Brown C.T."/>
            <person name="Hug L.A."/>
            <person name="Sharon I."/>
            <person name="Castelle C.J."/>
            <person name="Probst A.J."/>
            <person name="Thomas B.C."/>
            <person name="Singh A."/>
            <person name="Wilkins M.J."/>
            <person name="Karaoz U."/>
            <person name="Brodie E.L."/>
            <person name="Williams K.H."/>
            <person name="Hubbard S.S."/>
            <person name="Banfield J.F."/>
        </authorList>
    </citation>
    <scope>NUCLEOTIDE SEQUENCE [LARGE SCALE GENOMIC DNA]</scope>
</reference>
<dbReference type="InterPro" id="IPR003838">
    <property type="entry name" value="ABC3_permease_C"/>
</dbReference>
<feature type="transmembrane region" description="Helical" evidence="7">
    <location>
        <begin position="16"/>
        <end position="37"/>
    </location>
</feature>
<keyword evidence="2" id="KW-1003">Cell membrane</keyword>
<dbReference type="InterPro" id="IPR050250">
    <property type="entry name" value="Macrolide_Exporter_MacB"/>
</dbReference>
<dbReference type="AlphaFoldDB" id="A0A1F4U791"/>
<keyword evidence="4 7" id="KW-1133">Transmembrane helix</keyword>
<name>A0A1F4U791_UNCSA</name>